<reference evidence="2" key="1">
    <citation type="submission" date="2023-04" db="EMBL/GenBank/DDBJ databases">
        <authorList>
            <consortium name="ELIXIR-Norway"/>
        </authorList>
    </citation>
    <scope>NUCLEOTIDE SEQUENCE [LARGE SCALE GENOMIC DNA]</scope>
</reference>
<protein>
    <submittedName>
        <fullName evidence="2">Uncharacterized protein</fullName>
    </submittedName>
</protein>
<organism evidence="2 3">
    <name type="scientific">Rangifer tarandus platyrhynchus</name>
    <name type="common">Svalbard reindeer</name>
    <dbReference type="NCBI Taxonomy" id="3082113"/>
    <lineage>
        <taxon>Eukaryota</taxon>
        <taxon>Metazoa</taxon>
        <taxon>Chordata</taxon>
        <taxon>Craniata</taxon>
        <taxon>Vertebrata</taxon>
        <taxon>Euteleostomi</taxon>
        <taxon>Mammalia</taxon>
        <taxon>Eutheria</taxon>
        <taxon>Laurasiatheria</taxon>
        <taxon>Artiodactyla</taxon>
        <taxon>Ruminantia</taxon>
        <taxon>Pecora</taxon>
        <taxon>Cervidae</taxon>
        <taxon>Odocoileinae</taxon>
        <taxon>Rangifer</taxon>
    </lineage>
</organism>
<proteinExistence type="predicted"/>
<keyword evidence="3" id="KW-1185">Reference proteome</keyword>
<evidence type="ECO:0000313" key="2">
    <source>
        <dbReference type="EMBL" id="CAI9152693.1"/>
    </source>
</evidence>
<dbReference type="Proteomes" id="UP001176941">
    <property type="component" value="Chromosome 1"/>
</dbReference>
<feature type="region of interest" description="Disordered" evidence="1">
    <location>
        <begin position="90"/>
        <end position="115"/>
    </location>
</feature>
<evidence type="ECO:0000256" key="1">
    <source>
        <dbReference type="SAM" id="MobiDB-lite"/>
    </source>
</evidence>
<sequence length="115" mass="11787">MKKPSKQAGLACTPRLPVPPGDWRWRAGFLATPGSECSPGTQASAWAQQGTGRTCAVGAGQLCAGEVGTALPSPTCPPPAGQGLPTGWVMGGSRHRSISGAPPSPHYYKVESKPH</sequence>
<gene>
    <name evidence="2" type="ORF">MRATA1EN1_LOCUS1655</name>
</gene>
<name>A0ABN8XTG6_RANTA</name>
<accession>A0ABN8XTG6</accession>
<evidence type="ECO:0000313" key="3">
    <source>
        <dbReference type="Proteomes" id="UP001176941"/>
    </source>
</evidence>
<dbReference type="EMBL" id="OX459937">
    <property type="protein sequence ID" value="CAI9152693.1"/>
    <property type="molecule type" value="Genomic_DNA"/>
</dbReference>